<sequence length="217" mass="23269">MGLGAAGLFGALAWAAPPVDARTSEQRRLDNRLELWGTFARKTRTNLIARYSSVRTSSLLREDLVGGGTLAFVNPATLVLRDDSATGSTTRIERQGIRIATNDPSLPERSLPPRAEAPAMRWLADHLVACFAPGDGQALLADARAEVPRGRAPRLSLMPPRESPARAIIRSLTLTFDPVGGAVVEIEIAESDGGTFTLALSDHRQNEAPEALARVLD</sequence>
<dbReference type="Proteomes" id="UP000005801">
    <property type="component" value="Unassembled WGS sequence"/>
</dbReference>
<accession>A6GB16</accession>
<evidence type="ECO:0008006" key="3">
    <source>
        <dbReference type="Google" id="ProtNLM"/>
    </source>
</evidence>
<evidence type="ECO:0000313" key="1">
    <source>
        <dbReference type="EMBL" id="EDM76898.1"/>
    </source>
</evidence>
<name>A6GB16_9BACT</name>
<reference evidence="1 2" key="1">
    <citation type="submission" date="2007-06" db="EMBL/GenBank/DDBJ databases">
        <authorList>
            <person name="Shimkets L."/>
            <person name="Ferriera S."/>
            <person name="Johnson J."/>
            <person name="Kravitz S."/>
            <person name="Beeson K."/>
            <person name="Sutton G."/>
            <person name="Rogers Y.-H."/>
            <person name="Friedman R."/>
            <person name="Frazier M."/>
            <person name="Venter J.C."/>
        </authorList>
    </citation>
    <scope>NUCLEOTIDE SEQUENCE [LARGE SCALE GENOMIC DNA]</scope>
    <source>
        <strain evidence="1 2">SIR-1</strain>
    </source>
</reference>
<dbReference type="STRING" id="391625.PPSIR1_37454"/>
<keyword evidence="2" id="KW-1185">Reference proteome</keyword>
<evidence type="ECO:0000313" key="2">
    <source>
        <dbReference type="Proteomes" id="UP000005801"/>
    </source>
</evidence>
<protein>
    <recommendedName>
        <fullName evidence="3">Outer membrane lipoprotein carrier protein LolA</fullName>
    </recommendedName>
</protein>
<dbReference type="AlphaFoldDB" id="A6GB16"/>
<comment type="caution">
    <text evidence="1">The sequence shown here is derived from an EMBL/GenBank/DDBJ whole genome shotgun (WGS) entry which is preliminary data.</text>
</comment>
<organism evidence="1 2">
    <name type="scientific">Plesiocystis pacifica SIR-1</name>
    <dbReference type="NCBI Taxonomy" id="391625"/>
    <lineage>
        <taxon>Bacteria</taxon>
        <taxon>Pseudomonadati</taxon>
        <taxon>Myxococcota</taxon>
        <taxon>Polyangia</taxon>
        <taxon>Nannocystales</taxon>
        <taxon>Nannocystaceae</taxon>
        <taxon>Plesiocystis</taxon>
    </lineage>
</organism>
<dbReference type="EMBL" id="ABCS01000055">
    <property type="protein sequence ID" value="EDM76898.1"/>
    <property type="molecule type" value="Genomic_DNA"/>
</dbReference>
<proteinExistence type="predicted"/>
<gene>
    <name evidence="1" type="ORF">PPSIR1_37454</name>
</gene>